<comment type="caution">
    <text evidence="4">The sequence shown here is derived from an EMBL/GenBank/DDBJ whole genome shotgun (WGS) entry which is preliminary data.</text>
</comment>
<dbReference type="PANTHER" id="PTHR12109:SF5">
    <property type="entry name" value="RING-TYPE DOMAIN-CONTAINING PROTEIN"/>
    <property type="match status" value="1"/>
</dbReference>
<feature type="transmembrane region" description="Helical" evidence="2">
    <location>
        <begin position="236"/>
        <end position="259"/>
    </location>
</feature>
<dbReference type="OrthoDB" id="3045089at2759"/>
<name>A0A8S1ST75_PAROT</name>
<keyword evidence="1" id="KW-0479">Metal-binding</keyword>
<feature type="domain" description="RING-type" evidence="3">
    <location>
        <begin position="443"/>
        <end position="482"/>
    </location>
</feature>
<evidence type="ECO:0000256" key="2">
    <source>
        <dbReference type="SAM" id="Phobius"/>
    </source>
</evidence>
<dbReference type="OMA" id="INLCCIC"/>
<proteinExistence type="predicted"/>
<dbReference type="InterPro" id="IPR001841">
    <property type="entry name" value="Znf_RING"/>
</dbReference>
<dbReference type="AlphaFoldDB" id="A0A8S1ST75"/>
<evidence type="ECO:0000259" key="3">
    <source>
        <dbReference type="PROSITE" id="PS50089"/>
    </source>
</evidence>
<evidence type="ECO:0000313" key="4">
    <source>
        <dbReference type="EMBL" id="CAD8144791.1"/>
    </source>
</evidence>
<keyword evidence="1" id="KW-0862">Zinc</keyword>
<dbReference type="GO" id="GO:0008270">
    <property type="term" value="F:zinc ion binding"/>
    <property type="evidence" value="ECO:0007669"/>
    <property type="project" value="UniProtKB-KW"/>
</dbReference>
<keyword evidence="1" id="KW-0863">Zinc-finger</keyword>
<dbReference type="PANTHER" id="PTHR12109">
    <property type="entry name" value="RING FINGER PROTEIN 141-RELATED"/>
    <property type="match status" value="1"/>
</dbReference>
<keyword evidence="2" id="KW-1133">Transmembrane helix</keyword>
<dbReference type="InterPro" id="IPR047126">
    <property type="entry name" value="RNF141-like"/>
</dbReference>
<keyword evidence="5" id="KW-1185">Reference proteome</keyword>
<evidence type="ECO:0000313" key="5">
    <source>
        <dbReference type="Proteomes" id="UP000683925"/>
    </source>
</evidence>
<dbReference type="SMART" id="SM00184">
    <property type="entry name" value="RING"/>
    <property type="match status" value="1"/>
</dbReference>
<dbReference type="Pfam" id="PF13920">
    <property type="entry name" value="zf-C3HC4_3"/>
    <property type="match status" value="1"/>
</dbReference>
<dbReference type="Proteomes" id="UP000683925">
    <property type="component" value="Unassembled WGS sequence"/>
</dbReference>
<reference evidence="4" key="1">
    <citation type="submission" date="2021-01" db="EMBL/GenBank/DDBJ databases">
        <authorList>
            <consortium name="Genoscope - CEA"/>
            <person name="William W."/>
        </authorList>
    </citation>
    <scope>NUCLEOTIDE SEQUENCE</scope>
</reference>
<keyword evidence="2" id="KW-0472">Membrane</keyword>
<dbReference type="PROSITE" id="PS50089">
    <property type="entry name" value="ZF_RING_2"/>
    <property type="match status" value="1"/>
</dbReference>
<feature type="transmembrane region" description="Helical" evidence="2">
    <location>
        <begin position="163"/>
        <end position="180"/>
    </location>
</feature>
<feature type="transmembrane region" description="Helical" evidence="2">
    <location>
        <begin position="33"/>
        <end position="57"/>
    </location>
</feature>
<feature type="transmembrane region" description="Helical" evidence="2">
    <location>
        <begin position="96"/>
        <end position="118"/>
    </location>
</feature>
<gene>
    <name evidence="4" type="ORF">POCTA_138.1.T0160336</name>
</gene>
<accession>A0A8S1ST75</accession>
<organism evidence="4 5">
    <name type="scientific">Paramecium octaurelia</name>
    <dbReference type="NCBI Taxonomy" id="43137"/>
    <lineage>
        <taxon>Eukaryota</taxon>
        <taxon>Sar</taxon>
        <taxon>Alveolata</taxon>
        <taxon>Ciliophora</taxon>
        <taxon>Intramacronucleata</taxon>
        <taxon>Oligohymenophorea</taxon>
        <taxon>Peniculida</taxon>
        <taxon>Parameciidae</taxon>
        <taxon>Paramecium</taxon>
    </lineage>
</organism>
<evidence type="ECO:0000256" key="1">
    <source>
        <dbReference type="PROSITE-ProRule" id="PRU00175"/>
    </source>
</evidence>
<protein>
    <recommendedName>
        <fullName evidence="3">RING-type domain-containing protein</fullName>
    </recommendedName>
</protein>
<keyword evidence="2" id="KW-0812">Transmembrane</keyword>
<dbReference type="EMBL" id="CAJJDP010000016">
    <property type="protein sequence ID" value="CAD8144791.1"/>
    <property type="molecule type" value="Genomic_DNA"/>
</dbReference>
<feature type="transmembrane region" description="Helical" evidence="2">
    <location>
        <begin position="192"/>
        <end position="216"/>
    </location>
</feature>
<sequence>MRRQLNISQNQQTTDSMQQIGAMQIRQKQAFELLSYTLLSNSIYVITVLILCFELAYDGNMLSVIYCIDSKLLLQILHQLYFYRAFAKIHVKYNHALIRLFQIFIEVCYVLSLNIYAVTRKNKLMLLSNTFPLINISLSLVVKFNEGNQLFKESVQQINSFNVLRNFCILLTSIFFSLKIEGYLDIDWLYTLWVFWLLFSFTASFIVYYIFVVLALGVQVILDQGNYERNLVIKNVWVLLFLISCSSMFFVIPISILNFTTQGNYEGPVQASRIILIANSIIFSYFNAKFKSELILASKMFLSLNDSINPLHTMITQQGEAQIQQFNKQDYLESQASEAQMRIPRMVKRISKTYFGFDDLNQQKKSDSKIQALNKKPTHHKALSSHIQKPTEQNDERIKLASMMNLKFNEQENIEELKGTSILQHQQNENQQNSISLSSINLCCICYDSNPDALFMQCGHGGVCYHCALDMWKNKDECYLCRKKIDRVLQIQICENANNLYQVVGATQMNSNQKQKHKISQQHDQ</sequence>